<gene>
    <name evidence="1" type="ORF">S06H3_46850</name>
</gene>
<dbReference type="EMBL" id="BARV01029373">
    <property type="protein sequence ID" value="GAI44146.1"/>
    <property type="molecule type" value="Genomic_DNA"/>
</dbReference>
<accession>X1PNP6</accession>
<name>X1PNP6_9ZZZZ</name>
<comment type="caution">
    <text evidence="1">The sequence shown here is derived from an EMBL/GenBank/DDBJ whole genome shotgun (WGS) entry which is preliminary data.</text>
</comment>
<proteinExistence type="predicted"/>
<reference evidence="1" key="1">
    <citation type="journal article" date="2014" name="Front. Microbiol.">
        <title>High frequency of phylogenetically diverse reductive dehalogenase-homologous genes in deep subseafloor sedimentary metagenomes.</title>
        <authorList>
            <person name="Kawai M."/>
            <person name="Futagami T."/>
            <person name="Toyoda A."/>
            <person name="Takaki Y."/>
            <person name="Nishi S."/>
            <person name="Hori S."/>
            <person name="Arai W."/>
            <person name="Tsubouchi T."/>
            <person name="Morono Y."/>
            <person name="Uchiyama I."/>
            <person name="Ito T."/>
            <person name="Fujiyama A."/>
            <person name="Inagaki F."/>
            <person name="Takami H."/>
        </authorList>
    </citation>
    <scope>NUCLEOTIDE SEQUENCE</scope>
    <source>
        <strain evidence="1">Expedition CK06-06</strain>
    </source>
</reference>
<feature type="non-terminal residue" evidence="1">
    <location>
        <position position="165"/>
    </location>
</feature>
<protein>
    <submittedName>
        <fullName evidence="1">Uncharacterized protein</fullName>
    </submittedName>
</protein>
<dbReference type="AlphaFoldDB" id="X1PNP6"/>
<organism evidence="1">
    <name type="scientific">marine sediment metagenome</name>
    <dbReference type="NCBI Taxonomy" id="412755"/>
    <lineage>
        <taxon>unclassified sequences</taxon>
        <taxon>metagenomes</taxon>
        <taxon>ecological metagenomes</taxon>
    </lineage>
</organism>
<evidence type="ECO:0000313" key="1">
    <source>
        <dbReference type="EMBL" id="GAI44146.1"/>
    </source>
</evidence>
<sequence>MRIIIEEKVTNVEIEQTTQATLIVADFGVQHLAIEKSLVDAKGDLIIGTADNTPARFPIGANGTIPIADSEETCGLRWGAAAGGDVGCLVIWDGAGAVISTGIKPDIIFPANLTLKEWVMYGDKSGSVVADLWHCTYAEFDNSTHPVVGDSVCDAAKPTISGAHK</sequence>